<feature type="transmembrane region" description="Helical" evidence="1">
    <location>
        <begin position="21"/>
        <end position="39"/>
    </location>
</feature>
<accession>A0ABS6F778</accession>
<gene>
    <name evidence="2" type="ORF">KQI89_16725</name>
</gene>
<dbReference type="EMBL" id="JAHLQL010000009">
    <property type="protein sequence ID" value="MBU5593392.1"/>
    <property type="molecule type" value="Genomic_DNA"/>
</dbReference>
<protein>
    <submittedName>
        <fullName evidence="2">Uncharacterized protein</fullName>
    </submittedName>
</protein>
<reference evidence="2 3" key="1">
    <citation type="submission" date="2021-06" db="EMBL/GenBank/DDBJ databases">
        <authorList>
            <person name="Sun Q."/>
            <person name="Li D."/>
        </authorList>
    </citation>
    <scope>NUCLEOTIDE SEQUENCE [LARGE SCALE GENOMIC DNA]</scope>
    <source>
        <strain evidence="2 3">MSJ-4</strain>
    </source>
</reference>
<feature type="transmembrane region" description="Helical" evidence="1">
    <location>
        <begin position="51"/>
        <end position="70"/>
    </location>
</feature>
<keyword evidence="1" id="KW-0812">Transmembrane</keyword>
<keyword evidence="3" id="KW-1185">Reference proteome</keyword>
<feature type="transmembrane region" description="Helical" evidence="1">
    <location>
        <begin position="82"/>
        <end position="99"/>
    </location>
</feature>
<proteinExistence type="predicted"/>
<evidence type="ECO:0000256" key="1">
    <source>
        <dbReference type="SAM" id="Phobius"/>
    </source>
</evidence>
<keyword evidence="1" id="KW-1133">Transmembrane helix</keyword>
<feature type="transmembrane region" description="Helical" evidence="1">
    <location>
        <begin position="111"/>
        <end position="130"/>
    </location>
</feature>
<dbReference type="Proteomes" id="UP000736583">
    <property type="component" value="Unassembled WGS sequence"/>
</dbReference>
<name>A0ABS6F778_9CLOT</name>
<keyword evidence="1" id="KW-0472">Membrane</keyword>
<organism evidence="2 3">
    <name type="scientific">Clostridium simiarum</name>
    <dbReference type="NCBI Taxonomy" id="2841506"/>
    <lineage>
        <taxon>Bacteria</taxon>
        <taxon>Bacillati</taxon>
        <taxon>Bacillota</taxon>
        <taxon>Clostridia</taxon>
        <taxon>Eubacteriales</taxon>
        <taxon>Clostridiaceae</taxon>
        <taxon>Clostridium</taxon>
    </lineage>
</organism>
<evidence type="ECO:0000313" key="3">
    <source>
        <dbReference type="Proteomes" id="UP000736583"/>
    </source>
</evidence>
<comment type="caution">
    <text evidence="2">The sequence shown here is derived from an EMBL/GenBank/DDBJ whole genome shotgun (WGS) entry which is preliminary data.</text>
</comment>
<sequence length="141" mass="16595">MFDPSDILYSQSYRYKVSKDIMIIFSIIFVLFGLSLKLQKNSIYDLLSVKNIFILLAISSLILLIDHDYIKSLYDMGTPDESIIPSIFVYMAYLLNFPISWFQMVPIVNDNINPCFILISSIYPSFLLFLGMQIRRWFYKE</sequence>
<evidence type="ECO:0000313" key="2">
    <source>
        <dbReference type="EMBL" id="MBU5593392.1"/>
    </source>
</evidence>